<evidence type="ECO:0000313" key="3">
    <source>
        <dbReference type="Proteomes" id="UP001297581"/>
    </source>
</evidence>
<proteinExistence type="predicted"/>
<dbReference type="EMBL" id="JAKUDL010000004">
    <property type="protein sequence ID" value="MCH4295141.1"/>
    <property type="molecule type" value="Genomic_DNA"/>
</dbReference>
<feature type="domain" description="N-acetyltransferase" evidence="1">
    <location>
        <begin position="10"/>
        <end position="164"/>
    </location>
</feature>
<dbReference type="Gene3D" id="3.40.630.30">
    <property type="match status" value="1"/>
</dbReference>
<gene>
    <name evidence="2" type="ORF">MJ923_12595</name>
</gene>
<dbReference type="InterPro" id="IPR016181">
    <property type="entry name" value="Acyl_CoA_acyltransferase"/>
</dbReference>
<dbReference type="SUPFAM" id="SSF55729">
    <property type="entry name" value="Acyl-CoA N-acyltransferases (Nat)"/>
    <property type="match status" value="1"/>
</dbReference>
<dbReference type="PANTHER" id="PTHR43792:SF1">
    <property type="entry name" value="N-ACETYLTRANSFERASE DOMAIN-CONTAINING PROTEIN"/>
    <property type="match status" value="1"/>
</dbReference>
<dbReference type="InterPro" id="IPR051531">
    <property type="entry name" value="N-acetyltransferase"/>
</dbReference>
<name>A0AAJ1BI11_9GAMM</name>
<dbReference type="InterPro" id="IPR000182">
    <property type="entry name" value="GNAT_dom"/>
</dbReference>
<dbReference type="GO" id="GO:0016747">
    <property type="term" value="F:acyltransferase activity, transferring groups other than amino-acyl groups"/>
    <property type="evidence" value="ECO:0007669"/>
    <property type="project" value="InterPro"/>
</dbReference>
<comment type="caution">
    <text evidence="2">The sequence shown here is derived from an EMBL/GenBank/DDBJ whole genome shotgun (WGS) entry which is preliminary data.</text>
</comment>
<dbReference type="Pfam" id="PF13302">
    <property type="entry name" value="Acetyltransf_3"/>
    <property type="match status" value="1"/>
</dbReference>
<evidence type="ECO:0000259" key="1">
    <source>
        <dbReference type="PROSITE" id="PS51186"/>
    </source>
</evidence>
<dbReference type="AlphaFoldDB" id="A0AAJ1BI11"/>
<accession>A0AAJ1BI11</accession>
<dbReference type="PROSITE" id="PS51186">
    <property type="entry name" value="GNAT"/>
    <property type="match status" value="1"/>
</dbReference>
<dbReference type="RefSeq" id="WP_240591399.1">
    <property type="nucleotide sequence ID" value="NZ_JAKUDL010000004.1"/>
</dbReference>
<dbReference type="PANTHER" id="PTHR43792">
    <property type="entry name" value="GNAT FAMILY, PUTATIVE (AFU_ORTHOLOGUE AFUA_3G00765)-RELATED-RELATED"/>
    <property type="match status" value="1"/>
</dbReference>
<organism evidence="2 3">
    <name type="scientific">Shewanella zhuhaiensis</name>
    <dbReference type="NCBI Taxonomy" id="2919576"/>
    <lineage>
        <taxon>Bacteria</taxon>
        <taxon>Pseudomonadati</taxon>
        <taxon>Pseudomonadota</taxon>
        <taxon>Gammaproteobacteria</taxon>
        <taxon>Alteromonadales</taxon>
        <taxon>Shewanellaceae</taxon>
        <taxon>Shewanella</taxon>
    </lineage>
</organism>
<sequence>MKIVATTPRLSLREFCESDAAGFFELNQDPEVIKYTGDDPFADVDAASDFIRQYDQYQLYGFGRWALHSEREFIGFCGLKQHLSGEVDLGFRLMRRHWGKGLASEAAQASLVLGHDKFGLSQLISRAMTDNLASCHLLGKLGFSHRPSLDAPPWQGFELELNSAPAAANLAAWRATVNLLP</sequence>
<reference evidence="2 3" key="1">
    <citation type="submission" date="2022-02" db="EMBL/GenBank/DDBJ databases">
        <title>The genome sequence of Shewanella sp. 3B26.</title>
        <authorList>
            <person name="Du J."/>
        </authorList>
    </citation>
    <scope>NUCLEOTIDE SEQUENCE [LARGE SCALE GENOMIC DNA]</scope>
    <source>
        <strain evidence="2 3">3B26</strain>
    </source>
</reference>
<evidence type="ECO:0000313" key="2">
    <source>
        <dbReference type="EMBL" id="MCH4295141.1"/>
    </source>
</evidence>
<protein>
    <submittedName>
        <fullName evidence="2">GNAT family N-acetyltransferase</fullName>
    </submittedName>
</protein>
<keyword evidence="3" id="KW-1185">Reference proteome</keyword>
<dbReference type="Proteomes" id="UP001297581">
    <property type="component" value="Unassembled WGS sequence"/>
</dbReference>